<feature type="transmembrane region" description="Helical" evidence="5">
    <location>
        <begin position="12"/>
        <end position="32"/>
    </location>
</feature>
<dbReference type="InterPro" id="IPR051598">
    <property type="entry name" value="TSUP/Inactive_protease-like"/>
</dbReference>
<gene>
    <name evidence="6" type="ORF">UW26_C0009G0022</name>
</gene>
<evidence type="ECO:0000256" key="4">
    <source>
        <dbReference type="ARBA" id="ARBA00023136"/>
    </source>
</evidence>
<dbReference type="Pfam" id="PF01925">
    <property type="entry name" value="TauE"/>
    <property type="match status" value="1"/>
</dbReference>
<dbReference type="EMBL" id="LCHQ01000009">
    <property type="protein sequence ID" value="KKT39013.1"/>
    <property type="molecule type" value="Genomic_DNA"/>
</dbReference>
<evidence type="ECO:0000256" key="1">
    <source>
        <dbReference type="ARBA" id="ARBA00004141"/>
    </source>
</evidence>
<keyword evidence="4 5" id="KW-0472">Membrane</keyword>
<comment type="subcellular location">
    <subcellularLocation>
        <location evidence="5">Cell membrane</location>
        <topology evidence="5">Multi-pass membrane protein</topology>
    </subcellularLocation>
    <subcellularLocation>
        <location evidence="1">Membrane</location>
        <topology evidence="1">Multi-pass membrane protein</topology>
    </subcellularLocation>
</comment>
<dbReference type="PANTHER" id="PTHR43701:SF2">
    <property type="entry name" value="MEMBRANE TRANSPORTER PROTEIN YJNA-RELATED"/>
    <property type="match status" value="1"/>
</dbReference>
<evidence type="ECO:0000313" key="6">
    <source>
        <dbReference type="EMBL" id="KKT39013.1"/>
    </source>
</evidence>
<proteinExistence type="inferred from homology"/>
<feature type="transmembrane region" description="Helical" evidence="5">
    <location>
        <begin position="134"/>
        <end position="152"/>
    </location>
</feature>
<comment type="similarity">
    <text evidence="5">Belongs to the 4-toluene sulfonate uptake permease (TSUP) (TC 2.A.102) family.</text>
</comment>
<name>A0A0G1GXV0_9BACT</name>
<dbReference type="PANTHER" id="PTHR43701">
    <property type="entry name" value="MEMBRANE TRANSPORTER PROTEIN MJ0441-RELATED"/>
    <property type="match status" value="1"/>
</dbReference>
<evidence type="ECO:0000256" key="5">
    <source>
        <dbReference type="RuleBase" id="RU363041"/>
    </source>
</evidence>
<comment type="caution">
    <text evidence="6">The sequence shown here is derived from an EMBL/GenBank/DDBJ whole genome shotgun (WGS) entry which is preliminary data.</text>
</comment>
<dbReference type="PATRIC" id="fig|1618402.3.peg.316"/>
<evidence type="ECO:0000256" key="3">
    <source>
        <dbReference type="ARBA" id="ARBA00022989"/>
    </source>
</evidence>
<keyword evidence="2 5" id="KW-0812">Transmembrane</keyword>
<feature type="transmembrane region" description="Helical" evidence="5">
    <location>
        <begin position="38"/>
        <end position="56"/>
    </location>
</feature>
<sequence length="184" mass="19816">MIFFKKGLDFKLILLFGIPGVIISFFAGYLPIVIPESLLKRSLGLFLSLYVAFIFLRPNWKAKASSRNAITGGVLSGFFAGLFGAGGAVRSAFLAGFDLPKSVFIFTSGAIGLLIDTGRVSQYLLSGVRLNSQLSITLLLCLPVSLLGAYLAKILINYVPQKSFRALVSIGLLLVGIYYVLLPS</sequence>
<feature type="transmembrane region" description="Helical" evidence="5">
    <location>
        <begin position="68"/>
        <end position="89"/>
    </location>
</feature>
<keyword evidence="3 5" id="KW-1133">Transmembrane helix</keyword>
<organism evidence="6 7">
    <name type="scientific">Candidatus Collierbacteria bacterium GW2011_GWF1_44_12</name>
    <dbReference type="NCBI Taxonomy" id="1618402"/>
    <lineage>
        <taxon>Bacteria</taxon>
        <taxon>Candidatus Collieribacteriota</taxon>
    </lineage>
</organism>
<dbReference type="InterPro" id="IPR002781">
    <property type="entry name" value="TM_pro_TauE-like"/>
</dbReference>
<dbReference type="AlphaFoldDB" id="A0A0G1GXV0"/>
<protein>
    <recommendedName>
        <fullName evidence="5">Probable membrane transporter protein</fullName>
    </recommendedName>
</protein>
<dbReference type="GO" id="GO:0005886">
    <property type="term" value="C:plasma membrane"/>
    <property type="evidence" value="ECO:0007669"/>
    <property type="project" value="UniProtKB-SubCell"/>
</dbReference>
<feature type="transmembrane region" description="Helical" evidence="5">
    <location>
        <begin position="164"/>
        <end position="181"/>
    </location>
</feature>
<accession>A0A0G1GXV0</accession>
<evidence type="ECO:0000256" key="2">
    <source>
        <dbReference type="ARBA" id="ARBA00022692"/>
    </source>
</evidence>
<evidence type="ECO:0000313" key="7">
    <source>
        <dbReference type="Proteomes" id="UP000034097"/>
    </source>
</evidence>
<keyword evidence="5" id="KW-1003">Cell membrane</keyword>
<reference evidence="6 7" key="1">
    <citation type="journal article" date="2015" name="Nature">
        <title>rRNA introns, odd ribosomes, and small enigmatic genomes across a large radiation of phyla.</title>
        <authorList>
            <person name="Brown C.T."/>
            <person name="Hug L.A."/>
            <person name="Thomas B.C."/>
            <person name="Sharon I."/>
            <person name="Castelle C.J."/>
            <person name="Singh A."/>
            <person name="Wilkins M.J."/>
            <person name="Williams K.H."/>
            <person name="Banfield J.F."/>
        </authorList>
    </citation>
    <scope>NUCLEOTIDE SEQUENCE [LARGE SCALE GENOMIC DNA]</scope>
</reference>
<dbReference type="Proteomes" id="UP000034097">
    <property type="component" value="Unassembled WGS sequence"/>
</dbReference>